<keyword evidence="5" id="KW-1185">Reference proteome</keyword>
<dbReference type="PANTHER" id="PTHR13382:SF21">
    <property type="entry name" value="OS12G0601000 PROTEIN"/>
    <property type="match status" value="1"/>
</dbReference>
<feature type="region of interest" description="Disordered" evidence="1">
    <location>
        <begin position="1"/>
        <end position="21"/>
    </location>
</feature>
<dbReference type="GO" id="GO:0019005">
    <property type="term" value="C:SCF ubiquitin ligase complex"/>
    <property type="evidence" value="ECO:0000318"/>
    <property type="project" value="GO_Central"/>
</dbReference>
<dbReference type="Proteomes" id="UP000007305">
    <property type="component" value="Chromosome 1"/>
</dbReference>
<feature type="region of interest" description="Disordered" evidence="1">
    <location>
        <begin position="89"/>
        <end position="113"/>
    </location>
</feature>
<dbReference type="OMA" id="GWRETTR"/>
<name>A0A1D6KFH5_MAIZE</name>
<dbReference type="PaxDb" id="4577-GRMZM2G100121_P01"/>
<feature type="compositionally biased region" description="Low complexity" evidence="1">
    <location>
        <begin position="1"/>
        <end position="11"/>
    </location>
</feature>
<proteinExistence type="evidence at protein level"/>
<dbReference type="ExpressionAtlas" id="A0A1D6KFH5">
    <property type="expression patterns" value="baseline and differential"/>
</dbReference>
<reference evidence="4" key="2">
    <citation type="submission" date="2019-07" db="EMBL/GenBank/DDBJ databases">
        <authorList>
            <person name="Seetharam A."/>
            <person name="Woodhouse M."/>
            <person name="Cannon E."/>
        </authorList>
    </citation>
    <scope>NUCLEOTIDE SEQUENCE [LARGE SCALE GENOMIC DNA]</scope>
    <source>
        <strain evidence="4">cv. B73</strain>
    </source>
</reference>
<dbReference type="Gramene" id="Zm00001eb031170_T002">
    <property type="protein sequence ID" value="Zm00001eb031170_P002"/>
    <property type="gene ID" value="Zm00001eb031170"/>
</dbReference>
<evidence type="ECO:0000256" key="1">
    <source>
        <dbReference type="SAM" id="MobiDB-lite"/>
    </source>
</evidence>
<dbReference type="InterPro" id="IPR050648">
    <property type="entry name" value="F-box_LRR-repeat"/>
</dbReference>
<sequence length="594" mass="63500">MASDAPAPAAAQPKRRGSYNCGRCGLPKKGHVCTVPRLAAAGGGDKAGEQQPPPPPPQTKPRRALQFDDPPAASDVLLDAVPLAAAAPGKKARVEAVDVEEEEDGGGDYDPPPLDWWVEAGAGRRAPGEVLVEVLRRMPPRAVAAAAGVSRGWRECARRVWRAAEEVRLRAAGVGPVGALMARCPALARLVLRMDSDVDATMLACIAFSCPNLQSLDISMANSAVNRITGDELSRFVSEKRSLSVLKLDGCSSLGFLNISSSSLSTLWMSGLCSLTKAVMNCPNLTELSLDFPKQNNDSTDLAALIDSLGRTCPNLRNMHVSSIRLCNEAVFALESANLRGLCMLSLVLGSKITDAAVASIVRSYSSLELLDLSGSGITDNGLGMISKAFPDTLTRLLLALCPNITSSGVQVAAAQLPLLRLMDCGNSICANPQPEAGRSYFGDLTGGIKFCSKLPVQKKQQQQQAACQKLIIKHGALKKLSLWGCSAIDALYVNCPELVDLNLNACTNLHPERLLIQCPKLKDVHVSGCRDMLIGAVRNQVLNEFAAAEPRLPCKRLADGSKRVHVPHFMIEQLEEQEKWGGPRKSQCTVHLT</sequence>
<dbReference type="InterPro" id="IPR032675">
    <property type="entry name" value="LRR_dom_sf"/>
</dbReference>
<reference evidence="4" key="3">
    <citation type="submission" date="2021-05" db="UniProtKB">
        <authorList>
            <consortium name="EnsemblPlants"/>
        </authorList>
    </citation>
    <scope>IDENTIFICATION</scope>
    <source>
        <strain evidence="4">cv. B73</strain>
    </source>
</reference>
<dbReference type="RefSeq" id="XP_008661885.1">
    <property type="nucleotide sequence ID" value="XM_008663663.4"/>
</dbReference>
<dbReference type="eggNOG" id="ENOG502QR17">
    <property type="taxonomic scope" value="Eukaryota"/>
</dbReference>
<dbReference type="InterPro" id="IPR001810">
    <property type="entry name" value="F-box_dom"/>
</dbReference>
<evidence type="ECO:0000313" key="5">
    <source>
        <dbReference type="Proteomes" id="UP000007305"/>
    </source>
</evidence>
<dbReference type="GeneID" id="103640570"/>
<dbReference type="STRING" id="4577.A0A1D6KFH5"/>
<dbReference type="FunCoup" id="A0A1D6KFH5">
    <property type="interactions" value="1351"/>
</dbReference>
<feature type="compositionally biased region" description="Acidic residues" evidence="1">
    <location>
        <begin position="97"/>
        <end position="107"/>
    </location>
</feature>
<dbReference type="FunFam" id="3.80.10.10:FF:001775">
    <property type="entry name" value="F-box/LRR-repeat protein 17"/>
    <property type="match status" value="1"/>
</dbReference>
<evidence type="ECO:0000313" key="3">
    <source>
        <dbReference type="EMBL" id="ONM01866.1"/>
    </source>
</evidence>
<dbReference type="SMR" id="A0A1D6KFH5"/>
<dbReference type="Gene3D" id="3.80.10.10">
    <property type="entry name" value="Ribonuclease Inhibitor"/>
    <property type="match status" value="2"/>
</dbReference>
<keyword evidence="6" id="KW-1267">Proteomics identification</keyword>
<dbReference type="InterPro" id="IPR036047">
    <property type="entry name" value="F-box-like_dom_sf"/>
</dbReference>
<dbReference type="Pfam" id="PF00646">
    <property type="entry name" value="F-box"/>
    <property type="match status" value="1"/>
</dbReference>
<dbReference type="GO" id="GO:0031146">
    <property type="term" value="P:SCF-dependent proteasomal ubiquitin-dependent protein catabolic process"/>
    <property type="evidence" value="ECO:0000318"/>
    <property type="project" value="GO_Central"/>
</dbReference>
<dbReference type="EnsemblPlants" id="Zm00001eb031170_T002">
    <property type="protein sequence ID" value="Zm00001eb031170_P002"/>
    <property type="gene ID" value="Zm00001eb031170"/>
</dbReference>
<feature type="region of interest" description="Disordered" evidence="1">
    <location>
        <begin position="37"/>
        <end position="72"/>
    </location>
</feature>
<dbReference type="KEGG" id="zma:103640570"/>
<dbReference type="OrthoDB" id="6362633at2759"/>
<organism evidence="3">
    <name type="scientific">Zea mays</name>
    <name type="common">Maize</name>
    <dbReference type="NCBI Taxonomy" id="4577"/>
    <lineage>
        <taxon>Eukaryota</taxon>
        <taxon>Viridiplantae</taxon>
        <taxon>Streptophyta</taxon>
        <taxon>Embryophyta</taxon>
        <taxon>Tracheophyta</taxon>
        <taxon>Spermatophyta</taxon>
        <taxon>Magnoliopsida</taxon>
        <taxon>Liliopsida</taxon>
        <taxon>Poales</taxon>
        <taxon>Poaceae</taxon>
        <taxon>PACMAD clade</taxon>
        <taxon>Panicoideae</taxon>
        <taxon>Andropogonodae</taxon>
        <taxon>Andropogoneae</taxon>
        <taxon>Tripsacinae</taxon>
        <taxon>Zea</taxon>
    </lineage>
</organism>
<gene>
    <name evidence="4" type="primary">LOC103640570</name>
    <name evidence="3" type="ORF">ZEAMMB73_Zm00001d030990</name>
</gene>
<dbReference type="SUPFAM" id="SSF52047">
    <property type="entry name" value="RNI-like"/>
    <property type="match status" value="1"/>
</dbReference>
<feature type="domain" description="F-box" evidence="2">
    <location>
        <begin position="127"/>
        <end position="160"/>
    </location>
</feature>
<dbReference type="FunFam" id="3.80.10.10:FF:000597">
    <property type="entry name" value="F-box/LRR-repeat protein 17"/>
    <property type="match status" value="1"/>
</dbReference>
<protein>
    <submittedName>
        <fullName evidence="3">F-box/LRR-repeat protein 17</fullName>
    </submittedName>
</protein>
<evidence type="ECO:0000259" key="2">
    <source>
        <dbReference type="Pfam" id="PF00646"/>
    </source>
</evidence>
<dbReference type="AlphaFoldDB" id="A0A1D6KFH5"/>
<dbReference type="EMBL" id="CM007647">
    <property type="protein sequence ID" value="ONM01866.1"/>
    <property type="molecule type" value="Genomic_DNA"/>
</dbReference>
<evidence type="ECO:0007829" key="6">
    <source>
        <dbReference type="PeptideAtlas" id="A0A1D6KFH5"/>
    </source>
</evidence>
<accession>A0A1D6KFH5</accession>
<evidence type="ECO:0000313" key="4">
    <source>
        <dbReference type="EnsemblPlants" id="Zm00001eb031170_P002"/>
    </source>
</evidence>
<dbReference type="PANTHER" id="PTHR13382">
    <property type="entry name" value="MITOCHONDRIAL ATP SYNTHASE COUPLING FACTOR B"/>
    <property type="match status" value="1"/>
</dbReference>
<dbReference type="SUPFAM" id="SSF81383">
    <property type="entry name" value="F-box domain"/>
    <property type="match status" value="1"/>
</dbReference>
<reference evidence="3 5" key="1">
    <citation type="submission" date="2015-12" db="EMBL/GenBank/DDBJ databases">
        <title>Update maize B73 reference genome by single molecule sequencing technologies.</title>
        <authorList>
            <consortium name="Maize Genome Sequencing Project"/>
            <person name="Ware D."/>
        </authorList>
    </citation>
    <scope>NUCLEOTIDE SEQUENCE [LARGE SCALE GENOMIC DNA]</scope>
    <source>
        <strain evidence="5">cv. B73</strain>
        <tissue evidence="3">Seedling</tissue>
    </source>
</reference>